<dbReference type="Pfam" id="PF25944">
    <property type="entry name" value="Beta-barrel_RND"/>
    <property type="match status" value="1"/>
</dbReference>
<evidence type="ECO:0000256" key="5">
    <source>
        <dbReference type="ARBA" id="ARBA00022519"/>
    </source>
</evidence>
<feature type="domain" description="Multidrug resistance protein MdtA-like alpha-helical hairpin" evidence="9">
    <location>
        <begin position="115"/>
        <end position="184"/>
    </location>
</feature>
<dbReference type="InterPro" id="IPR058626">
    <property type="entry name" value="MdtA-like_b-barrel"/>
</dbReference>
<proteinExistence type="inferred from homology"/>
<keyword evidence="8" id="KW-0812">Transmembrane</keyword>
<evidence type="ECO:0000313" key="13">
    <source>
        <dbReference type="EMBL" id="OZI35553.1"/>
    </source>
</evidence>
<keyword evidence="5" id="KW-0997">Cell inner membrane</keyword>
<dbReference type="Gene3D" id="1.10.287.470">
    <property type="entry name" value="Helix hairpin bin"/>
    <property type="match status" value="1"/>
</dbReference>
<keyword evidence="3" id="KW-0813">Transport</keyword>
<dbReference type="PANTHER" id="PTHR30469">
    <property type="entry name" value="MULTIDRUG RESISTANCE PROTEIN MDTA"/>
    <property type="match status" value="1"/>
</dbReference>
<dbReference type="InterPro" id="IPR058625">
    <property type="entry name" value="MdtA-like_BSH"/>
</dbReference>
<evidence type="ECO:0000256" key="6">
    <source>
        <dbReference type="ARBA" id="ARBA00023136"/>
    </source>
</evidence>
<feature type="domain" description="Multidrug resistance protein MdtA-like barrel-sandwich hybrid" evidence="10">
    <location>
        <begin position="75"/>
        <end position="215"/>
    </location>
</feature>
<dbReference type="InterPro" id="IPR058627">
    <property type="entry name" value="MdtA-like_C"/>
</dbReference>
<evidence type="ECO:0000256" key="4">
    <source>
        <dbReference type="ARBA" id="ARBA00022475"/>
    </source>
</evidence>
<dbReference type="Pfam" id="PF25967">
    <property type="entry name" value="RND-MFP_C"/>
    <property type="match status" value="1"/>
</dbReference>
<evidence type="ECO:0000259" key="9">
    <source>
        <dbReference type="Pfam" id="PF25876"/>
    </source>
</evidence>
<evidence type="ECO:0000259" key="12">
    <source>
        <dbReference type="Pfam" id="PF25967"/>
    </source>
</evidence>
<dbReference type="InterPro" id="IPR006143">
    <property type="entry name" value="RND_pump_MFP"/>
</dbReference>
<keyword evidence="4" id="KW-1003">Cell membrane</keyword>
<evidence type="ECO:0000256" key="8">
    <source>
        <dbReference type="SAM" id="Phobius"/>
    </source>
</evidence>
<keyword evidence="7" id="KW-0175">Coiled coil</keyword>
<dbReference type="Gene3D" id="2.40.30.170">
    <property type="match status" value="1"/>
</dbReference>
<dbReference type="Gene3D" id="2.40.50.100">
    <property type="match status" value="1"/>
</dbReference>
<evidence type="ECO:0000256" key="2">
    <source>
        <dbReference type="ARBA" id="ARBA00009477"/>
    </source>
</evidence>
<evidence type="ECO:0000256" key="1">
    <source>
        <dbReference type="ARBA" id="ARBA00004236"/>
    </source>
</evidence>
<accession>A0A261SGS6</accession>
<dbReference type="Pfam" id="PF25876">
    <property type="entry name" value="HH_MFP_RND"/>
    <property type="match status" value="1"/>
</dbReference>
<dbReference type="InterPro" id="IPR058624">
    <property type="entry name" value="MdtA-like_HH"/>
</dbReference>
<dbReference type="AlphaFoldDB" id="A0A261SGS6"/>
<comment type="similarity">
    <text evidence="2">Belongs to the membrane fusion protein (MFP) (TC 8.A.1) family.</text>
</comment>
<dbReference type="Proteomes" id="UP000217005">
    <property type="component" value="Unassembled WGS sequence"/>
</dbReference>
<dbReference type="EMBL" id="NEVL01000003">
    <property type="protein sequence ID" value="OZI35553.1"/>
    <property type="molecule type" value="Genomic_DNA"/>
</dbReference>
<dbReference type="Gene3D" id="2.40.420.20">
    <property type="match status" value="1"/>
</dbReference>
<evidence type="ECO:0000256" key="3">
    <source>
        <dbReference type="ARBA" id="ARBA00022448"/>
    </source>
</evidence>
<feature type="transmembrane region" description="Helical" evidence="8">
    <location>
        <begin position="15"/>
        <end position="32"/>
    </location>
</feature>
<evidence type="ECO:0000313" key="14">
    <source>
        <dbReference type="Proteomes" id="UP000217005"/>
    </source>
</evidence>
<dbReference type="GO" id="GO:0015562">
    <property type="term" value="F:efflux transmembrane transporter activity"/>
    <property type="evidence" value="ECO:0007669"/>
    <property type="project" value="TreeGrafter"/>
</dbReference>
<feature type="domain" description="Multidrug resistance protein MdtA-like beta-barrel" evidence="11">
    <location>
        <begin position="221"/>
        <end position="302"/>
    </location>
</feature>
<dbReference type="OrthoDB" id="9783047at2"/>
<feature type="domain" description="Multidrug resistance protein MdtA-like C-terminal permuted SH3" evidence="12">
    <location>
        <begin position="309"/>
        <end position="369"/>
    </location>
</feature>
<gene>
    <name evidence="13" type="ORF">CEG14_10785</name>
</gene>
<protein>
    <submittedName>
        <fullName evidence="13">Efflux transporter periplasmic adaptor subunit</fullName>
    </submittedName>
</protein>
<dbReference type="Pfam" id="PF25917">
    <property type="entry name" value="BSH_RND"/>
    <property type="match status" value="1"/>
</dbReference>
<evidence type="ECO:0000259" key="10">
    <source>
        <dbReference type="Pfam" id="PF25917"/>
    </source>
</evidence>
<evidence type="ECO:0000256" key="7">
    <source>
        <dbReference type="SAM" id="Coils"/>
    </source>
</evidence>
<name>A0A261SGS6_9BORD</name>
<comment type="caution">
    <text evidence="13">The sequence shown here is derived from an EMBL/GenBank/DDBJ whole genome shotgun (WGS) entry which is preliminary data.</text>
</comment>
<organism evidence="13 14">
    <name type="scientific">Bordetella genomosp. 1</name>
    <dbReference type="NCBI Taxonomy" id="1395607"/>
    <lineage>
        <taxon>Bacteria</taxon>
        <taxon>Pseudomonadati</taxon>
        <taxon>Pseudomonadota</taxon>
        <taxon>Betaproteobacteria</taxon>
        <taxon>Burkholderiales</taxon>
        <taxon>Alcaligenaceae</taxon>
        <taxon>Bordetella</taxon>
    </lineage>
</organism>
<keyword evidence="8" id="KW-1133">Transmembrane helix</keyword>
<sequence>MAQPSYAGPSRHRRLVHAALLVLVVLGLWFWWRAPGSPKPPGRAQQPVPVEVARVRAAPLQLQLHALGTVTPLTQVLLRPQVDGELLRLHYAEGQTVAAGDLLAEVDARPFRLALAQAEGRLAQTRAQLDNARADLGRFEALARRDSVARQQLDGARTAVERLSGQLARDRAGVDEAERRLSHTRIVAPLTGRIGLRRIDAGNHVRAADATGLATLVQMSPISVMFSVPDSRLDLLRQALGRAGTLEVEAWDADDRRVVARGALTALDNRIAAGSGTVRLRAHFDNAAGTLFPNQFVNIRVTLVQEDQSLTVPAASVQYGAEGPYAYVIDAEDKARRKPIAVGLASGGRIAVTDGLAAGERVVVEGVDRLNEGRATRVLAEQEPQS</sequence>
<dbReference type="NCBIfam" id="TIGR01730">
    <property type="entry name" value="RND_mfp"/>
    <property type="match status" value="1"/>
</dbReference>
<evidence type="ECO:0000259" key="11">
    <source>
        <dbReference type="Pfam" id="PF25944"/>
    </source>
</evidence>
<feature type="coiled-coil region" evidence="7">
    <location>
        <begin position="115"/>
        <end position="180"/>
    </location>
</feature>
<dbReference type="GO" id="GO:1990281">
    <property type="term" value="C:efflux pump complex"/>
    <property type="evidence" value="ECO:0007669"/>
    <property type="project" value="TreeGrafter"/>
</dbReference>
<reference evidence="13 14" key="1">
    <citation type="submission" date="2017-05" db="EMBL/GenBank/DDBJ databases">
        <title>Complete and WGS of Bordetella genogroups.</title>
        <authorList>
            <person name="Spilker T."/>
            <person name="LiPuma J."/>
        </authorList>
    </citation>
    <scope>NUCLEOTIDE SEQUENCE [LARGE SCALE GENOMIC DNA]</scope>
    <source>
        <strain evidence="13 14">AU17610</strain>
    </source>
</reference>
<dbReference type="SUPFAM" id="SSF111369">
    <property type="entry name" value="HlyD-like secretion proteins"/>
    <property type="match status" value="1"/>
</dbReference>
<dbReference type="PANTHER" id="PTHR30469:SF12">
    <property type="entry name" value="MULTIDRUG RESISTANCE PROTEIN MDTA"/>
    <property type="match status" value="1"/>
</dbReference>
<comment type="subcellular location">
    <subcellularLocation>
        <location evidence="1">Cell membrane</location>
    </subcellularLocation>
</comment>
<keyword evidence="6 8" id="KW-0472">Membrane</keyword>